<reference evidence="1 2" key="1">
    <citation type="journal article" date="2021" name="Hortic Res">
        <title>High-quality reference genome and annotation aids understanding of berry development for evergreen blueberry (Vaccinium darrowii).</title>
        <authorList>
            <person name="Yu J."/>
            <person name="Hulse-Kemp A.M."/>
            <person name="Babiker E."/>
            <person name="Staton M."/>
        </authorList>
    </citation>
    <scope>NUCLEOTIDE SEQUENCE [LARGE SCALE GENOMIC DNA]</scope>
    <source>
        <strain evidence="2">cv. NJ 8807/NJ 8810</strain>
        <tissue evidence="1">Young leaf</tissue>
    </source>
</reference>
<comment type="caution">
    <text evidence="1">The sequence shown here is derived from an EMBL/GenBank/DDBJ whole genome shotgun (WGS) entry which is preliminary data.</text>
</comment>
<organism evidence="1 2">
    <name type="scientific">Vaccinium darrowii</name>
    <dbReference type="NCBI Taxonomy" id="229202"/>
    <lineage>
        <taxon>Eukaryota</taxon>
        <taxon>Viridiplantae</taxon>
        <taxon>Streptophyta</taxon>
        <taxon>Embryophyta</taxon>
        <taxon>Tracheophyta</taxon>
        <taxon>Spermatophyta</taxon>
        <taxon>Magnoliopsida</taxon>
        <taxon>eudicotyledons</taxon>
        <taxon>Gunneridae</taxon>
        <taxon>Pentapetalae</taxon>
        <taxon>asterids</taxon>
        <taxon>Ericales</taxon>
        <taxon>Ericaceae</taxon>
        <taxon>Vaccinioideae</taxon>
        <taxon>Vaccinieae</taxon>
        <taxon>Vaccinium</taxon>
    </lineage>
</organism>
<protein>
    <submittedName>
        <fullName evidence="1">Uncharacterized protein</fullName>
    </submittedName>
</protein>
<evidence type="ECO:0000313" key="1">
    <source>
        <dbReference type="EMBL" id="KAH7853224.1"/>
    </source>
</evidence>
<sequence>MDSQIARQDGHDYDQNNPSGMEGQEDNQQGKTSVLLKKVKAKARKIKDKLKKKDGNGDQDNNQNDEGHQEEEEYDDDDDDGDDEMVEDSEVYDSVPMYESPAVMNPAAGQNPSGNLEKPTVAAEDRHDSKYPDPQTRPFSQWQDEDTGKYGGSTGRSTAMGVADVHMPAKQDGSFSSSGTFGTPGSESAANFVPGEGAGHTGQRPKISMETPTGMEEDPHSPKDRPDVASYQSKVTDPTGAGGEEAGITGILHSFNKVNVSDEPESNPRSEEAPALYTGSHDQFSPEPIPPQSTMNPVDPGSDLRSFDSNTTEDVPLDNVTNLPSNQSGYTEKLSYATSAIADKAIAAKNVVASKLGYGGNQDQTAASESTQGVDQEIGKPGMTAEYGQKIVATVTEKLAPVYEKVSSVGAPMYEKVSNAGSSVVTPVYEKVSSVGAPVYEKVSNAGSSMVSKVRGTGTGQEGGVEGQDQGVSVKEYLAEKLRPGEEDKALSEMISETLYTQKQGGEGDEGENQKPVGIVTESEEVRERLGSDDDPNREMTETESKIAGNASATGKGMVESVKGTVTSWFSRGGDQKQASEAGSPGNTHGEEATTGYENGLGERRLQESGN</sequence>
<keyword evidence="2" id="KW-1185">Reference proteome</keyword>
<name>A0ACB7YK78_9ERIC</name>
<dbReference type="EMBL" id="CM037161">
    <property type="protein sequence ID" value="KAH7853224.1"/>
    <property type="molecule type" value="Genomic_DNA"/>
</dbReference>
<gene>
    <name evidence="1" type="ORF">Vadar_000227</name>
</gene>
<proteinExistence type="predicted"/>
<dbReference type="Proteomes" id="UP000828048">
    <property type="component" value="Chromosome 11"/>
</dbReference>
<evidence type="ECO:0000313" key="2">
    <source>
        <dbReference type="Proteomes" id="UP000828048"/>
    </source>
</evidence>
<accession>A0ACB7YK78</accession>